<proteinExistence type="predicted"/>
<name>A6G228_9BACT</name>
<protein>
    <submittedName>
        <fullName evidence="2">Uncharacterized protein</fullName>
    </submittedName>
</protein>
<comment type="caution">
    <text evidence="2">The sequence shown here is derived from an EMBL/GenBank/DDBJ whole genome shotgun (WGS) entry which is preliminary data.</text>
</comment>
<gene>
    <name evidence="2" type="ORF">PPSIR1_20259</name>
</gene>
<dbReference type="Proteomes" id="UP000005801">
    <property type="component" value="Unassembled WGS sequence"/>
</dbReference>
<keyword evidence="3" id="KW-1185">Reference proteome</keyword>
<evidence type="ECO:0000313" key="2">
    <source>
        <dbReference type="EMBL" id="EDM79997.1"/>
    </source>
</evidence>
<organism evidence="2 3">
    <name type="scientific">Plesiocystis pacifica SIR-1</name>
    <dbReference type="NCBI Taxonomy" id="391625"/>
    <lineage>
        <taxon>Bacteria</taxon>
        <taxon>Pseudomonadati</taxon>
        <taxon>Myxococcota</taxon>
        <taxon>Polyangia</taxon>
        <taxon>Nannocystales</taxon>
        <taxon>Nannocystaceae</taxon>
        <taxon>Plesiocystis</taxon>
    </lineage>
</organism>
<dbReference type="STRING" id="391625.PPSIR1_20259"/>
<feature type="region of interest" description="Disordered" evidence="1">
    <location>
        <begin position="47"/>
        <end position="83"/>
    </location>
</feature>
<accession>A6G228</accession>
<reference evidence="2 3" key="1">
    <citation type="submission" date="2007-06" db="EMBL/GenBank/DDBJ databases">
        <authorList>
            <person name="Shimkets L."/>
            <person name="Ferriera S."/>
            <person name="Johnson J."/>
            <person name="Kravitz S."/>
            <person name="Beeson K."/>
            <person name="Sutton G."/>
            <person name="Rogers Y.-H."/>
            <person name="Friedman R."/>
            <person name="Frazier M."/>
            <person name="Venter J.C."/>
        </authorList>
    </citation>
    <scope>NUCLEOTIDE SEQUENCE [LARGE SCALE GENOMIC DNA]</scope>
    <source>
        <strain evidence="2 3">SIR-1</strain>
    </source>
</reference>
<dbReference type="EMBL" id="ABCS01000014">
    <property type="protein sequence ID" value="EDM79997.1"/>
    <property type="molecule type" value="Genomic_DNA"/>
</dbReference>
<feature type="compositionally biased region" description="Acidic residues" evidence="1">
    <location>
        <begin position="64"/>
        <end position="83"/>
    </location>
</feature>
<evidence type="ECO:0000256" key="1">
    <source>
        <dbReference type="SAM" id="MobiDB-lite"/>
    </source>
</evidence>
<evidence type="ECO:0000313" key="3">
    <source>
        <dbReference type="Proteomes" id="UP000005801"/>
    </source>
</evidence>
<sequence>MVEDEMTTTRTLPLTLGLGAALLVSLGLSACGEAVPMATFETEGWIDTMPPNAPGSHPGFADQGEGEGEWEDEDDEGEEEEGGDFSGWALWGAYENGQLTDPVAEYYAEVGGQEMCSMLIEVPSVQPLDSCAECTNAWEFQFGAAEEEINVDGACQDPGPGDVSGTTIRLGWAGDVAFLEVDGSWVEAGEAFLEDGELGIEWGSSE</sequence>
<dbReference type="AlphaFoldDB" id="A6G228"/>